<evidence type="ECO:0000256" key="1">
    <source>
        <dbReference type="SAM" id="SignalP"/>
    </source>
</evidence>
<protein>
    <recommendedName>
        <fullName evidence="4">ThuA-like domain-containing protein</fullName>
    </recommendedName>
</protein>
<organism evidence="2 3">
    <name type="scientific">Anabaenopsis circularis NIES-21</name>
    <dbReference type="NCBI Taxonomy" id="1085406"/>
    <lineage>
        <taxon>Bacteria</taxon>
        <taxon>Bacillati</taxon>
        <taxon>Cyanobacteriota</taxon>
        <taxon>Cyanophyceae</taxon>
        <taxon>Nostocales</taxon>
        <taxon>Nodulariaceae</taxon>
        <taxon>Anabaenopsis</taxon>
    </lineage>
</organism>
<name>A0A1Z4GMB0_9CYAN</name>
<dbReference type="EMBL" id="AP018174">
    <property type="protein sequence ID" value="BAY18486.1"/>
    <property type="molecule type" value="Genomic_DNA"/>
</dbReference>
<dbReference type="Proteomes" id="UP000218287">
    <property type="component" value="Chromosome"/>
</dbReference>
<proteinExistence type="predicted"/>
<evidence type="ECO:0000313" key="2">
    <source>
        <dbReference type="EMBL" id="BAY18486.1"/>
    </source>
</evidence>
<evidence type="ECO:0000313" key="3">
    <source>
        <dbReference type="Proteomes" id="UP000218287"/>
    </source>
</evidence>
<dbReference type="AlphaFoldDB" id="A0A1Z4GMB0"/>
<accession>A0A1Z4GMB0</accession>
<reference evidence="2 3" key="1">
    <citation type="submission" date="2017-06" db="EMBL/GenBank/DDBJ databases">
        <title>Genome sequencing of cyanobaciteial culture collection at National Institute for Environmental Studies (NIES).</title>
        <authorList>
            <person name="Hirose Y."/>
            <person name="Shimura Y."/>
            <person name="Fujisawa T."/>
            <person name="Nakamura Y."/>
            <person name="Kawachi M."/>
        </authorList>
    </citation>
    <scope>NUCLEOTIDE SEQUENCE [LARGE SCALE GENOMIC DNA]</scope>
    <source>
        <strain evidence="2 3">NIES-21</strain>
    </source>
</reference>
<gene>
    <name evidence="2" type="ORF">NIES21_43330</name>
</gene>
<keyword evidence="1" id="KW-0732">Signal</keyword>
<sequence length="320" mass="35610">MRLPYLYTLLCVVRVLPQFAAGMVEPIRILLQTTIPTTEDDWSIFRFSMLQDYLASIQDEKGNAVFAVVARDRSADAEGNDPILGSLDQSDFDELWLFALDVGDGLTAKDIAGINAFRRRGGGILTTRDHQDMGCSMCDLIDIGDIHYFNTKNPDPDESRWCRDDPYTTYISWPNYHSGANGDYQKIAAVEPVHELLKNPHSPSGKIEIFPAHPHEGGIGIPPSNSKAQVIALGKSLVTGRDFNLIVALDHYQDVQGNNLGRTVATSSFHHFVDYNWDITKGCPTFVDEPPGDGMKNEPRALEDIKTYVRNLALWLANKG</sequence>
<keyword evidence="3" id="KW-1185">Reference proteome</keyword>
<feature type="signal peptide" evidence="1">
    <location>
        <begin position="1"/>
        <end position="20"/>
    </location>
</feature>
<evidence type="ECO:0008006" key="4">
    <source>
        <dbReference type="Google" id="ProtNLM"/>
    </source>
</evidence>
<feature type="chain" id="PRO_5012825718" description="ThuA-like domain-containing protein" evidence="1">
    <location>
        <begin position="21"/>
        <end position="320"/>
    </location>
</feature>